<organism evidence="2 4">
    <name type="scientific">Rotaria socialis</name>
    <dbReference type="NCBI Taxonomy" id="392032"/>
    <lineage>
        <taxon>Eukaryota</taxon>
        <taxon>Metazoa</taxon>
        <taxon>Spiralia</taxon>
        <taxon>Gnathifera</taxon>
        <taxon>Rotifera</taxon>
        <taxon>Eurotatoria</taxon>
        <taxon>Bdelloidea</taxon>
        <taxon>Philodinida</taxon>
        <taxon>Philodinidae</taxon>
        <taxon>Rotaria</taxon>
    </lineage>
</organism>
<feature type="region of interest" description="Disordered" evidence="1">
    <location>
        <begin position="308"/>
        <end position="356"/>
    </location>
</feature>
<dbReference type="Proteomes" id="UP000663838">
    <property type="component" value="Unassembled WGS sequence"/>
</dbReference>
<evidence type="ECO:0000313" key="2">
    <source>
        <dbReference type="EMBL" id="CAF3781425.1"/>
    </source>
</evidence>
<protein>
    <submittedName>
        <fullName evidence="2">Uncharacterized protein</fullName>
    </submittedName>
</protein>
<comment type="caution">
    <text evidence="2">The sequence shown here is derived from an EMBL/GenBank/DDBJ whole genome shotgun (WGS) entry which is preliminary data.</text>
</comment>
<evidence type="ECO:0000313" key="3">
    <source>
        <dbReference type="EMBL" id="CAF4859663.1"/>
    </source>
</evidence>
<gene>
    <name evidence="2" type="ORF">KIK155_LOCUS31380</name>
    <name evidence="3" type="ORF">TOA249_LOCUS27586</name>
</gene>
<evidence type="ECO:0000256" key="1">
    <source>
        <dbReference type="SAM" id="MobiDB-lite"/>
    </source>
</evidence>
<dbReference type="Proteomes" id="UP000663865">
    <property type="component" value="Unassembled WGS sequence"/>
</dbReference>
<feature type="region of interest" description="Disordered" evidence="1">
    <location>
        <begin position="120"/>
        <end position="178"/>
    </location>
</feature>
<dbReference type="EMBL" id="CAJNYV010005785">
    <property type="protein sequence ID" value="CAF3781425.1"/>
    <property type="molecule type" value="Genomic_DNA"/>
</dbReference>
<sequence length="371" mass="39549">MNPVRNNNNNNNSPPQPQSLPPDAGLVDTICAAALSTWANAEVSCHRVTSFLIMSLLALGRTQDVLKIASTICNPSNASCLDRLRPDAFDALNSTLASANLPTRPVSAKRQEITNEIAARREAREASAAQQEQQVGGSGDSNADPWTQQQKQQKPTTTATTTASSSSSSSSGNLIPPQVSEKMLEYGRTRNWTEALSLLHSLNLSQHASIFGRVALMSSSSESQTSTPPQSQAATAQQIGLANSVTLLYNCAISAAVDQPETVDQLVAEMKELETGDAARRELLLRCAVRAGQALAVAAGVDGLQRSEEAAGNDEADDGRVRTAHPGDAQGQLGADSSRVPGHGENPRRGERARSCRQSRFEIVGRRWEVE</sequence>
<evidence type="ECO:0000313" key="4">
    <source>
        <dbReference type="Proteomes" id="UP000663865"/>
    </source>
</evidence>
<proteinExistence type="predicted"/>
<dbReference type="AlphaFoldDB" id="A0A819A3P8"/>
<name>A0A819A3P8_9BILA</name>
<reference evidence="2" key="1">
    <citation type="submission" date="2021-02" db="EMBL/GenBank/DDBJ databases">
        <authorList>
            <person name="Nowell W R."/>
        </authorList>
    </citation>
    <scope>NUCLEOTIDE SEQUENCE</scope>
</reference>
<feature type="compositionally biased region" description="Polar residues" evidence="1">
    <location>
        <begin position="140"/>
        <end position="155"/>
    </location>
</feature>
<feature type="region of interest" description="Disordered" evidence="1">
    <location>
        <begin position="1"/>
        <end position="23"/>
    </location>
</feature>
<accession>A0A819A3P8</accession>
<feature type="compositionally biased region" description="Basic and acidic residues" evidence="1">
    <location>
        <begin position="345"/>
        <end position="356"/>
    </location>
</feature>
<feature type="compositionally biased region" description="Low complexity" evidence="1">
    <location>
        <begin position="1"/>
        <end position="13"/>
    </location>
</feature>
<feature type="compositionally biased region" description="Low complexity" evidence="1">
    <location>
        <begin position="156"/>
        <end position="171"/>
    </location>
</feature>
<dbReference type="EMBL" id="CAJOBS010003553">
    <property type="protein sequence ID" value="CAF4859663.1"/>
    <property type="molecule type" value="Genomic_DNA"/>
</dbReference>